<evidence type="ECO:0000256" key="2">
    <source>
        <dbReference type="ARBA" id="ARBA00022679"/>
    </source>
</evidence>
<dbReference type="PANTHER" id="PTHR43464">
    <property type="entry name" value="METHYLTRANSFERASE"/>
    <property type="match status" value="1"/>
</dbReference>
<evidence type="ECO:0000313" key="5">
    <source>
        <dbReference type="EMBL" id="MFC5151549.1"/>
    </source>
</evidence>
<dbReference type="InterPro" id="IPR041698">
    <property type="entry name" value="Methyltransf_25"/>
</dbReference>
<dbReference type="Proteomes" id="UP001596160">
    <property type="component" value="Unassembled WGS sequence"/>
</dbReference>
<keyword evidence="2 5" id="KW-0808">Transferase</keyword>
<protein>
    <submittedName>
        <fullName evidence="5">Class I SAM-dependent methyltransferase</fullName>
        <ecNumber evidence="5">2.1.1.222</ecNumber>
        <ecNumber evidence="5">2.1.1.64</ecNumber>
    </submittedName>
</protein>
<dbReference type="GO" id="GO:0032259">
    <property type="term" value="P:methylation"/>
    <property type="evidence" value="ECO:0007669"/>
    <property type="project" value="UniProtKB-KW"/>
</dbReference>
<organism evidence="5 6">
    <name type="scientific">Streptomyces amakusaensis</name>
    <dbReference type="NCBI Taxonomy" id="67271"/>
    <lineage>
        <taxon>Bacteria</taxon>
        <taxon>Bacillati</taxon>
        <taxon>Actinomycetota</taxon>
        <taxon>Actinomycetes</taxon>
        <taxon>Kitasatosporales</taxon>
        <taxon>Streptomycetaceae</taxon>
        <taxon>Streptomyces</taxon>
    </lineage>
</organism>
<dbReference type="GO" id="GO:0061542">
    <property type="term" value="F:3-demethylubiquinol 3-O-methyltransferase activity"/>
    <property type="evidence" value="ECO:0007669"/>
    <property type="project" value="UniProtKB-EC"/>
</dbReference>
<evidence type="ECO:0000313" key="6">
    <source>
        <dbReference type="Proteomes" id="UP001596160"/>
    </source>
</evidence>
<proteinExistence type="predicted"/>
<evidence type="ECO:0000256" key="3">
    <source>
        <dbReference type="ARBA" id="ARBA00022691"/>
    </source>
</evidence>
<dbReference type="InterPro" id="IPR029063">
    <property type="entry name" value="SAM-dependent_MTases_sf"/>
</dbReference>
<dbReference type="CDD" id="cd02440">
    <property type="entry name" value="AdoMet_MTases"/>
    <property type="match status" value="1"/>
</dbReference>
<dbReference type="EMBL" id="JBHSKP010000003">
    <property type="protein sequence ID" value="MFC5151549.1"/>
    <property type="molecule type" value="Genomic_DNA"/>
</dbReference>
<dbReference type="EC" id="2.1.1.64" evidence="5"/>
<reference evidence="6" key="1">
    <citation type="journal article" date="2019" name="Int. J. Syst. Evol. Microbiol.">
        <title>The Global Catalogue of Microorganisms (GCM) 10K type strain sequencing project: providing services to taxonomists for standard genome sequencing and annotation.</title>
        <authorList>
            <consortium name="The Broad Institute Genomics Platform"/>
            <consortium name="The Broad Institute Genome Sequencing Center for Infectious Disease"/>
            <person name="Wu L."/>
            <person name="Ma J."/>
        </authorList>
    </citation>
    <scope>NUCLEOTIDE SEQUENCE [LARGE SCALE GENOMIC DNA]</scope>
    <source>
        <strain evidence="6">PCU 266</strain>
    </source>
</reference>
<evidence type="ECO:0000256" key="1">
    <source>
        <dbReference type="ARBA" id="ARBA00022603"/>
    </source>
</evidence>
<keyword evidence="6" id="KW-1185">Reference proteome</keyword>
<dbReference type="SUPFAM" id="SSF53335">
    <property type="entry name" value="S-adenosyl-L-methionine-dependent methyltransferases"/>
    <property type="match status" value="1"/>
</dbReference>
<feature type="domain" description="Methyltransferase" evidence="4">
    <location>
        <begin position="45"/>
        <end position="132"/>
    </location>
</feature>
<sequence length="227" mass="24504">MREGHRGTGPGIITPDGCAVELYGRLRVGPEPDIIAAAVPAGATILELGSGAGRVTHPLVERGFAVTAVDESPEMLERIRGARSTVAAPIERLALEEKFDVVTLASFLIHTSDPEVRQGMLRTCRSHVKKDGCVLIQREPADRHTGLPSERVDPSGYTVRIVSSDPVGDGVFSVYVEYLFPDAVWTQTFLSRSLSEEAFARHLGEAGLSVDTVLTDDGTWVRARPMA</sequence>
<keyword evidence="3" id="KW-0949">S-adenosyl-L-methionine</keyword>
<dbReference type="Pfam" id="PF13649">
    <property type="entry name" value="Methyltransf_25"/>
    <property type="match status" value="1"/>
</dbReference>
<dbReference type="Gene3D" id="3.40.50.150">
    <property type="entry name" value="Vaccinia Virus protein VP39"/>
    <property type="match status" value="1"/>
</dbReference>
<dbReference type="GO" id="GO:0102208">
    <property type="term" value="F:2-polyprenyl-6-hydroxyphenol methylase activity"/>
    <property type="evidence" value="ECO:0007669"/>
    <property type="project" value="UniProtKB-EC"/>
</dbReference>
<keyword evidence="1 5" id="KW-0489">Methyltransferase</keyword>
<name>A0ABW0AD82_9ACTN</name>
<dbReference type="RefSeq" id="WP_344475488.1">
    <property type="nucleotide sequence ID" value="NZ_BAAASB010000005.1"/>
</dbReference>
<gene>
    <name evidence="5" type="ORF">ACFPRH_07380</name>
</gene>
<dbReference type="EC" id="2.1.1.222" evidence="5"/>
<comment type="caution">
    <text evidence="5">The sequence shown here is derived from an EMBL/GenBank/DDBJ whole genome shotgun (WGS) entry which is preliminary data.</text>
</comment>
<accession>A0ABW0AD82</accession>
<evidence type="ECO:0000259" key="4">
    <source>
        <dbReference type="Pfam" id="PF13649"/>
    </source>
</evidence>
<dbReference type="PANTHER" id="PTHR43464:SF19">
    <property type="entry name" value="UBIQUINONE BIOSYNTHESIS O-METHYLTRANSFERASE, MITOCHONDRIAL"/>
    <property type="match status" value="1"/>
</dbReference>